<dbReference type="InterPro" id="IPR008160">
    <property type="entry name" value="Collagen"/>
</dbReference>
<feature type="compositionally biased region" description="Pro residues" evidence="4">
    <location>
        <begin position="20"/>
        <end position="38"/>
    </location>
</feature>
<dbReference type="EMBL" id="LZPO01087700">
    <property type="protein sequence ID" value="OBS66014.1"/>
    <property type="molecule type" value="Genomic_DNA"/>
</dbReference>
<evidence type="ECO:0000256" key="2">
    <source>
        <dbReference type="ARBA" id="ARBA00022530"/>
    </source>
</evidence>
<dbReference type="PANTHER" id="PTHR24023:SF1082">
    <property type="entry name" value="COLLAGEN TRIPLE HELIX REPEAT"/>
    <property type="match status" value="1"/>
</dbReference>
<feature type="non-terminal residue" evidence="5">
    <location>
        <position position="1"/>
    </location>
</feature>
<evidence type="ECO:0000256" key="4">
    <source>
        <dbReference type="SAM" id="MobiDB-lite"/>
    </source>
</evidence>
<dbReference type="InterPro" id="IPR050149">
    <property type="entry name" value="Collagen_superfamily"/>
</dbReference>
<evidence type="ECO:0008006" key="7">
    <source>
        <dbReference type="Google" id="ProtNLM"/>
    </source>
</evidence>
<feature type="non-terminal residue" evidence="5">
    <location>
        <position position="265"/>
    </location>
</feature>
<dbReference type="Pfam" id="PF01391">
    <property type="entry name" value="Collagen"/>
    <property type="match status" value="1"/>
</dbReference>
<reference evidence="5 6" key="1">
    <citation type="submission" date="2016-06" db="EMBL/GenBank/DDBJ databases">
        <title>The Draft Genome Sequence and Annotation of the Desert Woodrat Neotoma lepida.</title>
        <authorList>
            <person name="Campbell M."/>
            <person name="Oakeson K.F."/>
            <person name="Yandell M."/>
            <person name="Halpert J.R."/>
            <person name="Dearing D."/>
        </authorList>
    </citation>
    <scope>NUCLEOTIDE SEQUENCE [LARGE SCALE GENOMIC DNA]</scope>
    <source>
        <strain evidence="5">417</strain>
        <tissue evidence="5">Liver</tissue>
    </source>
</reference>
<evidence type="ECO:0000256" key="3">
    <source>
        <dbReference type="ARBA" id="ARBA00023119"/>
    </source>
</evidence>
<evidence type="ECO:0000256" key="1">
    <source>
        <dbReference type="ARBA" id="ARBA00004498"/>
    </source>
</evidence>
<organism evidence="5 6">
    <name type="scientific">Neotoma lepida</name>
    <name type="common">Desert woodrat</name>
    <dbReference type="NCBI Taxonomy" id="56216"/>
    <lineage>
        <taxon>Eukaryota</taxon>
        <taxon>Metazoa</taxon>
        <taxon>Chordata</taxon>
        <taxon>Craniata</taxon>
        <taxon>Vertebrata</taxon>
        <taxon>Euteleostomi</taxon>
        <taxon>Mammalia</taxon>
        <taxon>Eutheria</taxon>
        <taxon>Euarchontoglires</taxon>
        <taxon>Glires</taxon>
        <taxon>Rodentia</taxon>
        <taxon>Myomorpha</taxon>
        <taxon>Muroidea</taxon>
        <taxon>Cricetidae</taxon>
        <taxon>Neotominae</taxon>
        <taxon>Neotoma</taxon>
    </lineage>
</organism>
<dbReference type="PANTHER" id="PTHR24023">
    <property type="entry name" value="COLLAGEN ALPHA"/>
    <property type="match status" value="1"/>
</dbReference>
<dbReference type="GO" id="GO:0005581">
    <property type="term" value="C:collagen trimer"/>
    <property type="evidence" value="ECO:0007669"/>
    <property type="project" value="UniProtKB-KW"/>
</dbReference>
<dbReference type="AlphaFoldDB" id="A0A1A6GJG3"/>
<evidence type="ECO:0000313" key="5">
    <source>
        <dbReference type="EMBL" id="OBS66014.1"/>
    </source>
</evidence>
<dbReference type="GO" id="GO:0030198">
    <property type="term" value="P:extracellular matrix organization"/>
    <property type="evidence" value="ECO:0007669"/>
    <property type="project" value="TreeGrafter"/>
</dbReference>
<proteinExistence type="predicted"/>
<name>A0A1A6GJG3_NEOLE</name>
<keyword evidence="2" id="KW-0964">Secreted</keyword>
<dbReference type="GO" id="GO:0005615">
    <property type="term" value="C:extracellular space"/>
    <property type="evidence" value="ECO:0007669"/>
    <property type="project" value="TreeGrafter"/>
</dbReference>
<dbReference type="GO" id="GO:0031012">
    <property type="term" value="C:extracellular matrix"/>
    <property type="evidence" value="ECO:0007669"/>
    <property type="project" value="TreeGrafter"/>
</dbReference>
<dbReference type="GO" id="GO:0030020">
    <property type="term" value="F:extracellular matrix structural constituent conferring tensile strength"/>
    <property type="evidence" value="ECO:0007669"/>
    <property type="project" value="TreeGrafter"/>
</dbReference>
<keyword evidence="2" id="KW-0272">Extracellular matrix</keyword>
<dbReference type="Proteomes" id="UP000092124">
    <property type="component" value="Unassembled WGS sequence"/>
</dbReference>
<gene>
    <name evidence="5" type="ORF">A6R68_05446</name>
</gene>
<evidence type="ECO:0000313" key="6">
    <source>
        <dbReference type="Proteomes" id="UP000092124"/>
    </source>
</evidence>
<protein>
    <recommendedName>
        <fullName evidence="7">Collagen IV NC1 domain-containing protein</fullName>
    </recommendedName>
</protein>
<sequence>GLIGPEGRDGPPGPQGLRGPPGPPGVPGLPGPGGPPGLPGELGFPGKPGPSGHVGPPGKDGLNGPPGLPGSKGEPGDPGESGVPGMPGPRDLASQSPQLKIPAQFGLRIVNTEEGRAIPRVKLGSGALQVYPVRRGKLAFRVLRASQECVERKETRESKGRKEKRVTLVTLALWDPRVILENWALGGPLDLREQQGRKAALGQLVHGAILVLLASLGHLEKGRTGSRDFVARLVYLVPWEPRPECLPTGKDHLLLPPTSNGDSFK</sequence>
<dbReference type="OrthoDB" id="10061379at2759"/>
<dbReference type="STRING" id="56216.A0A1A6GJG3"/>
<accession>A0A1A6GJG3</accession>
<comment type="subcellular location">
    <subcellularLocation>
        <location evidence="1">Secreted</location>
        <location evidence="1">Extracellular space</location>
        <location evidence="1">Extracellular matrix</location>
    </subcellularLocation>
</comment>
<feature type="region of interest" description="Disordered" evidence="4">
    <location>
        <begin position="1"/>
        <end position="95"/>
    </location>
</feature>
<comment type="caution">
    <text evidence="5">The sequence shown here is derived from an EMBL/GenBank/DDBJ whole genome shotgun (WGS) entry which is preliminary data.</text>
</comment>
<keyword evidence="6" id="KW-1185">Reference proteome</keyword>
<keyword evidence="3" id="KW-0176">Collagen</keyword>